<evidence type="ECO:0000256" key="19">
    <source>
        <dbReference type="SAM" id="MobiDB-lite"/>
    </source>
</evidence>
<comment type="catalytic activity">
    <reaction evidence="1">
        <text>ATP = 3',5'-cyclic AMP + diphosphate</text>
        <dbReference type="Rhea" id="RHEA:15389"/>
        <dbReference type="ChEBI" id="CHEBI:30616"/>
        <dbReference type="ChEBI" id="CHEBI:33019"/>
        <dbReference type="ChEBI" id="CHEBI:58165"/>
        <dbReference type="EC" id="4.6.1.1"/>
    </reaction>
</comment>
<dbReference type="GO" id="GO:0005886">
    <property type="term" value="C:plasma membrane"/>
    <property type="evidence" value="ECO:0007669"/>
    <property type="project" value="TreeGrafter"/>
</dbReference>
<evidence type="ECO:0000256" key="6">
    <source>
        <dbReference type="ARBA" id="ARBA00022692"/>
    </source>
</evidence>
<keyword evidence="11 20" id="KW-1133">Transmembrane helix</keyword>
<dbReference type="OrthoDB" id="9802500at2"/>
<dbReference type="GO" id="GO:0004016">
    <property type="term" value="F:adenylate cyclase activity"/>
    <property type="evidence" value="ECO:0007669"/>
    <property type="project" value="UniProtKB-EC"/>
</dbReference>
<evidence type="ECO:0000256" key="14">
    <source>
        <dbReference type="ARBA" id="ARBA00023239"/>
    </source>
</evidence>
<comment type="subcellular location">
    <subcellularLocation>
        <location evidence="3">Membrane</location>
        <topology evidence="3">Multi-pass membrane protein</topology>
    </subcellularLocation>
</comment>
<comment type="cofactor">
    <cofactor evidence="2">
        <name>Mg(2+)</name>
        <dbReference type="ChEBI" id="CHEBI:18420"/>
    </cofactor>
</comment>
<dbReference type="InterPro" id="IPR018297">
    <property type="entry name" value="A/G_cyclase_CS"/>
</dbReference>
<feature type="transmembrane region" description="Helical" evidence="20">
    <location>
        <begin position="59"/>
        <end position="81"/>
    </location>
</feature>
<feature type="compositionally biased region" description="Low complexity" evidence="19">
    <location>
        <begin position="1"/>
        <end position="26"/>
    </location>
</feature>
<keyword evidence="23" id="KW-1185">Reference proteome</keyword>
<dbReference type="AlphaFoldDB" id="A0A160TA09"/>
<dbReference type="SMART" id="SM00044">
    <property type="entry name" value="CYCc"/>
    <property type="match status" value="1"/>
</dbReference>
<comment type="similarity">
    <text evidence="18">Belongs to the adenylyl cyclase class-4/guanylyl cyclase family.</text>
</comment>
<feature type="transmembrane region" description="Helical" evidence="20">
    <location>
        <begin position="164"/>
        <end position="187"/>
    </location>
</feature>
<evidence type="ECO:0000256" key="13">
    <source>
        <dbReference type="ARBA" id="ARBA00023136"/>
    </source>
</evidence>
<dbReference type="GO" id="GO:0006171">
    <property type="term" value="P:cAMP biosynthetic process"/>
    <property type="evidence" value="ECO:0007669"/>
    <property type="project" value="UniProtKB-KW"/>
</dbReference>
<dbReference type="EC" id="4.6.1.1" evidence="4"/>
<dbReference type="RefSeq" id="WP_095045451.1">
    <property type="nucleotide sequence ID" value="NZ_LN890656.1"/>
</dbReference>
<evidence type="ECO:0000313" key="23">
    <source>
        <dbReference type="Proteomes" id="UP000215027"/>
    </source>
</evidence>
<dbReference type="PROSITE" id="PS50125">
    <property type="entry name" value="GUANYLATE_CYCLASE_2"/>
    <property type="match status" value="1"/>
</dbReference>
<dbReference type="InterPro" id="IPR029787">
    <property type="entry name" value="Nucleotide_cyclase"/>
</dbReference>
<accession>A0A160TA09</accession>
<dbReference type="CDD" id="cd07302">
    <property type="entry name" value="CHD"/>
    <property type="match status" value="1"/>
</dbReference>
<feature type="domain" description="Guanylate cyclase" evidence="21">
    <location>
        <begin position="270"/>
        <end position="397"/>
    </location>
</feature>
<evidence type="ECO:0000256" key="5">
    <source>
        <dbReference type="ARBA" id="ARBA00021420"/>
    </source>
</evidence>
<organism evidence="22 23">
    <name type="scientific">Candidatus Promineifilum breve</name>
    <dbReference type="NCBI Taxonomy" id="1806508"/>
    <lineage>
        <taxon>Bacteria</taxon>
        <taxon>Bacillati</taxon>
        <taxon>Chloroflexota</taxon>
        <taxon>Ardenticatenia</taxon>
        <taxon>Candidatus Promineifilales</taxon>
        <taxon>Candidatus Promineifilaceae</taxon>
        <taxon>Candidatus Promineifilum</taxon>
    </lineage>
</organism>
<dbReference type="PANTHER" id="PTHR45627:SF12">
    <property type="entry name" value="ADENYLATE CYCLASE TYPE 2"/>
    <property type="match status" value="1"/>
</dbReference>
<dbReference type="PROSITE" id="PS00452">
    <property type="entry name" value="GUANYLATE_CYCLASE_1"/>
    <property type="match status" value="1"/>
</dbReference>
<evidence type="ECO:0000256" key="9">
    <source>
        <dbReference type="ARBA" id="ARBA00022840"/>
    </source>
</evidence>
<dbReference type="Proteomes" id="UP000215027">
    <property type="component" value="Chromosome II"/>
</dbReference>
<evidence type="ECO:0000256" key="20">
    <source>
        <dbReference type="SAM" id="Phobius"/>
    </source>
</evidence>
<keyword evidence="9" id="KW-0067">ATP-binding</keyword>
<reference evidence="22" key="1">
    <citation type="submission" date="2016-01" db="EMBL/GenBank/DDBJ databases">
        <authorList>
            <person name="Mcilroy J.S."/>
            <person name="Karst M S."/>
            <person name="Albertsen M."/>
        </authorList>
    </citation>
    <scope>NUCLEOTIDE SEQUENCE</scope>
    <source>
        <strain evidence="22">Cfx-K</strain>
    </source>
</reference>
<dbReference type="FunFam" id="3.30.70.1230:FF:000033">
    <property type="entry name" value="Adenylate cyclase"/>
    <property type="match status" value="1"/>
</dbReference>
<evidence type="ECO:0000256" key="1">
    <source>
        <dbReference type="ARBA" id="ARBA00001593"/>
    </source>
</evidence>
<dbReference type="GO" id="GO:0046872">
    <property type="term" value="F:metal ion binding"/>
    <property type="evidence" value="ECO:0007669"/>
    <property type="project" value="UniProtKB-KW"/>
</dbReference>
<evidence type="ECO:0000256" key="18">
    <source>
        <dbReference type="RuleBase" id="RU000405"/>
    </source>
</evidence>
<protein>
    <recommendedName>
        <fullName evidence="5">Adenylate cyclase</fullName>
        <ecNumber evidence="4">4.6.1.1</ecNumber>
    </recommendedName>
    <alternativeName>
        <fullName evidence="15">ATP pyrophosphate-lyase</fullName>
    </alternativeName>
    <alternativeName>
        <fullName evidence="16">Adenylyl cyclase</fullName>
    </alternativeName>
</protein>
<keyword evidence="13 20" id="KW-0472">Membrane</keyword>
<feature type="transmembrane region" description="Helical" evidence="20">
    <location>
        <begin position="118"/>
        <end position="135"/>
    </location>
</feature>
<dbReference type="Pfam" id="PF00211">
    <property type="entry name" value="Guanylate_cyc"/>
    <property type="match status" value="1"/>
</dbReference>
<evidence type="ECO:0000256" key="2">
    <source>
        <dbReference type="ARBA" id="ARBA00001946"/>
    </source>
</evidence>
<evidence type="ECO:0000256" key="16">
    <source>
        <dbReference type="ARBA" id="ARBA00032637"/>
    </source>
</evidence>
<feature type="transmembrane region" description="Helical" evidence="20">
    <location>
        <begin position="87"/>
        <end position="106"/>
    </location>
</feature>
<evidence type="ECO:0000259" key="21">
    <source>
        <dbReference type="PROSITE" id="PS50125"/>
    </source>
</evidence>
<dbReference type="GO" id="GO:0005524">
    <property type="term" value="F:ATP binding"/>
    <property type="evidence" value="ECO:0007669"/>
    <property type="project" value="UniProtKB-KW"/>
</dbReference>
<evidence type="ECO:0000256" key="12">
    <source>
        <dbReference type="ARBA" id="ARBA00022998"/>
    </source>
</evidence>
<dbReference type="InterPro" id="IPR001054">
    <property type="entry name" value="A/G_cyclase"/>
</dbReference>
<evidence type="ECO:0000256" key="10">
    <source>
        <dbReference type="ARBA" id="ARBA00022842"/>
    </source>
</evidence>
<keyword evidence="8" id="KW-0547">Nucleotide-binding</keyword>
<dbReference type="SUPFAM" id="SSF55073">
    <property type="entry name" value="Nucleotide cyclase"/>
    <property type="match status" value="1"/>
</dbReference>
<dbReference type="GO" id="GO:0035556">
    <property type="term" value="P:intracellular signal transduction"/>
    <property type="evidence" value="ECO:0007669"/>
    <property type="project" value="InterPro"/>
</dbReference>
<keyword evidence="12" id="KW-0115">cAMP biosynthesis</keyword>
<gene>
    <name evidence="22" type="ORF">CFX0092_B0601</name>
</gene>
<keyword evidence="6 20" id="KW-0812">Transmembrane</keyword>
<dbReference type="Gene3D" id="3.30.70.1230">
    <property type="entry name" value="Nucleotide cyclase"/>
    <property type="match status" value="1"/>
</dbReference>
<name>A0A160TA09_9CHLR</name>
<evidence type="ECO:0000256" key="3">
    <source>
        <dbReference type="ARBA" id="ARBA00004141"/>
    </source>
</evidence>
<keyword evidence="10" id="KW-0460">Magnesium</keyword>
<evidence type="ECO:0000313" key="22">
    <source>
        <dbReference type="EMBL" id="CUS06135.1"/>
    </source>
</evidence>
<dbReference type="GO" id="GO:0007189">
    <property type="term" value="P:adenylate cyclase-activating G protein-coupled receptor signaling pathway"/>
    <property type="evidence" value="ECO:0007669"/>
    <property type="project" value="TreeGrafter"/>
</dbReference>
<keyword evidence="14 18" id="KW-0456">Lyase</keyword>
<feature type="region of interest" description="Disordered" evidence="19">
    <location>
        <begin position="1"/>
        <end position="49"/>
    </location>
</feature>
<evidence type="ECO:0000256" key="11">
    <source>
        <dbReference type="ARBA" id="ARBA00022989"/>
    </source>
</evidence>
<evidence type="ECO:0000256" key="17">
    <source>
        <dbReference type="ARBA" id="ARBA00064436"/>
    </source>
</evidence>
<comment type="subunit">
    <text evidence="17">Homodimer. Can also exist as monomer.</text>
</comment>
<feature type="transmembrane region" description="Helical" evidence="20">
    <location>
        <begin position="193"/>
        <end position="217"/>
    </location>
</feature>
<dbReference type="PANTHER" id="PTHR45627">
    <property type="entry name" value="ADENYLATE CYCLASE TYPE 1"/>
    <property type="match status" value="1"/>
</dbReference>
<dbReference type="EMBL" id="LN890656">
    <property type="protein sequence ID" value="CUS06135.1"/>
    <property type="molecule type" value="Genomic_DNA"/>
</dbReference>
<evidence type="ECO:0000256" key="7">
    <source>
        <dbReference type="ARBA" id="ARBA00022723"/>
    </source>
</evidence>
<sequence length="444" mass="47886">MTTPTLTASGAAPPGATVPTAAAAPGDGSVIDGRRPAQPDVGAPPPADHEEREQLQKEMLVTSSTIIALLGMLWGLIYMFVGAAQAGAIPIVYAAISFASIGYFALTGRYHLFRFSQLLITLIFPALLMLVLGGFINSSGVILWSLTSPVGALLFDSRRKAAVWFMAFAVLVVVAGLVDIGLFGPLLPEQGPLSANLIGIFFILNAVGPSVVVFLLLSYFTRQRDRAHDLLLAEQTKSDALLLNILPNSIARRLKDGPDQRIAECFDNASILFADIAGFTPLSAELGVERVVELLNDLHSGFDAIMERRGLEKIRTIGDGYMVASGVPTPRPDHAHALADAALEMLAFARQLSARYELPIHLRIGINSGTIMAGVIGRRKFSYDVWGDSVNVASRMESHGLSDCIQLAERTYNIIKDDFITTPRGTIEIKGKGEMKTWFLIGRN</sequence>
<evidence type="ECO:0000256" key="8">
    <source>
        <dbReference type="ARBA" id="ARBA00022741"/>
    </source>
</evidence>
<evidence type="ECO:0000256" key="15">
    <source>
        <dbReference type="ARBA" id="ARBA00032597"/>
    </source>
</evidence>
<proteinExistence type="inferred from homology"/>
<keyword evidence="7" id="KW-0479">Metal-binding</keyword>
<evidence type="ECO:0000256" key="4">
    <source>
        <dbReference type="ARBA" id="ARBA00012201"/>
    </source>
</evidence>
<dbReference type="KEGG" id="pbf:CFX0092_B0601"/>